<proteinExistence type="predicted"/>
<protein>
    <submittedName>
        <fullName evidence="4">Alpha/beta fold hydrolase</fullName>
    </submittedName>
</protein>
<dbReference type="InterPro" id="IPR029058">
    <property type="entry name" value="AB_hydrolase_fold"/>
</dbReference>
<comment type="caution">
    <text evidence="4">The sequence shown here is derived from an EMBL/GenBank/DDBJ whole genome shotgun (WGS) entry which is preliminary data.</text>
</comment>
<name>A0ABW2NVU0_9ACTN</name>
<organism evidence="4 5">
    <name type="scientific">Sphaerisporangium rhizosphaerae</name>
    <dbReference type="NCBI Taxonomy" id="2269375"/>
    <lineage>
        <taxon>Bacteria</taxon>
        <taxon>Bacillati</taxon>
        <taxon>Actinomycetota</taxon>
        <taxon>Actinomycetes</taxon>
        <taxon>Streptosporangiales</taxon>
        <taxon>Streptosporangiaceae</taxon>
        <taxon>Sphaerisporangium</taxon>
    </lineage>
</organism>
<dbReference type="EMBL" id="JBHTCG010000002">
    <property type="protein sequence ID" value="MFC7381279.1"/>
    <property type="molecule type" value="Genomic_DNA"/>
</dbReference>
<sequence length="471" mass="48554">MGTESKGAAAAIRRGAAVCLAVALATAAGSGTAAASARPPGGTPCLAESPAHPTCISGALDDGTPYEFVVPAAWNGTVVVALDFAGAGRDEPLTARLLADGVARGGTSRAITGWNLRSAIDNQAEALTRFEAAYGPARRAIAAGTSMGGFIAAGVAQIHPDAFDAAVPMCGGLGGSVGQWNQKLDTVFVLERLVAPGLPVIDIPQDVESARKAWIDALTAAQRTPEGRARIALAAAIGQLPAWGRNPDGSATPPPDGRDAGGLEQGAYLALAGGPLPYIGQAMGSRRQLMAVVGGNPSWNTGVDYAGQLRLAEPALRRAVRELYKAAGLELGADLRNLAAAPRVAADPEAVRRFADGLVLDGHLRIPVLTVSATGDQISTVAQQQSYEEKVRRAGAGSLLRQTYTRTVGHCDFSPAEQEAALVTMFDRLRSGHWPATSAPAMNARAAALAADPAPRYVPFTPPRFNRPYPG</sequence>
<reference evidence="5" key="1">
    <citation type="journal article" date="2019" name="Int. J. Syst. Evol. Microbiol.">
        <title>The Global Catalogue of Microorganisms (GCM) 10K type strain sequencing project: providing services to taxonomists for standard genome sequencing and annotation.</title>
        <authorList>
            <consortium name="The Broad Institute Genomics Platform"/>
            <consortium name="The Broad Institute Genome Sequencing Center for Infectious Disease"/>
            <person name="Wu L."/>
            <person name="Ma J."/>
        </authorList>
    </citation>
    <scope>NUCLEOTIDE SEQUENCE [LARGE SCALE GENOMIC DNA]</scope>
    <source>
        <strain evidence="5">CECT 7649</strain>
    </source>
</reference>
<keyword evidence="2" id="KW-0732">Signal</keyword>
<feature type="chain" id="PRO_5047068946" evidence="2">
    <location>
        <begin position="36"/>
        <end position="471"/>
    </location>
</feature>
<feature type="domain" description="AB hydrolase-1" evidence="3">
    <location>
        <begin position="76"/>
        <end position="171"/>
    </location>
</feature>
<evidence type="ECO:0000313" key="5">
    <source>
        <dbReference type="Proteomes" id="UP001596496"/>
    </source>
</evidence>
<dbReference type="Gene3D" id="3.40.50.1820">
    <property type="entry name" value="alpha/beta hydrolase"/>
    <property type="match status" value="1"/>
</dbReference>
<feature type="signal peptide" evidence="2">
    <location>
        <begin position="1"/>
        <end position="35"/>
    </location>
</feature>
<dbReference type="Proteomes" id="UP001596496">
    <property type="component" value="Unassembled WGS sequence"/>
</dbReference>
<keyword evidence="5" id="KW-1185">Reference proteome</keyword>
<dbReference type="RefSeq" id="WP_380824201.1">
    <property type="nucleotide sequence ID" value="NZ_JBHTCG010000002.1"/>
</dbReference>
<evidence type="ECO:0000259" key="3">
    <source>
        <dbReference type="Pfam" id="PF00561"/>
    </source>
</evidence>
<dbReference type="Pfam" id="PF00561">
    <property type="entry name" value="Abhydrolase_1"/>
    <property type="match status" value="1"/>
</dbReference>
<evidence type="ECO:0000256" key="2">
    <source>
        <dbReference type="SAM" id="SignalP"/>
    </source>
</evidence>
<accession>A0ABW2NVU0</accession>
<feature type="region of interest" description="Disordered" evidence="1">
    <location>
        <begin position="243"/>
        <end position="263"/>
    </location>
</feature>
<keyword evidence="4" id="KW-0378">Hydrolase</keyword>
<gene>
    <name evidence="4" type="ORF">ACFQSB_03605</name>
</gene>
<evidence type="ECO:0000313" key="4">
    <source>
        <dbReference type="EMBL" id="MFC7381279.1"/>
    </source>
</evidence>
<dbReference type="SUPFAM" id="SSF53474">
    <property type="entry name" value="alpha/beta-Hydrolases"/>
    <property type="match status" value="1"/>
</dbReference>
<dbReference type="GO" id="GO:0016787">
    <property type="term" value="F:hydrolase activity"/>
    <property type="evidence" value="ECO:0007669"/>
    <property type="project" value="UniProtKB-KW"/>
</dbReference>
<evidence type="ECO:0000256" key="1">
    <source>
        <dbReference type="SAM" id="MobiDB-lite"/>
    </source>
</evidence>
<dbReference type="InterPro" id="IPR000073">
    <property type="entry name" value="AB_hydrolase_1"/>
</dbReference>